<proteinExistence type="predicted"/>
<reference evidence="3 4" key="1">
    <citation type="submission" date="2023-05" db="EMBL/GenBank/DDBJ databases">
        <title>Sequencing and Assembly of Streptomyces sp. NP73.</title>
        <authorList>
            <person name="Konwar A.N."/>
            <person name="Saikia K."/>
            <person name="Thakur D."/>
        </authorList>
    </citation>
    <scope>NUCLEOTIDE SEQUENCE [LARGE SCALE GENOMIC DNA]</scope>
    <source>
        <strain evidence="3 4">NP73</strain>
    </source>
</reference>
<evidence type="ECO:0000313" key="3">
    <source>
        <dbReference type="EMBL" id="MDK9497676.1"/>
    </source>
</evidence>
<protein>
    <recommendedName>
        <fullName evidence="5">Lipoprotein</fullName>
    </recommendedName>
</protein>
<feature type="signal peptide" evidence="2">
    <location>
        <begin position="1"/>
        <end position="31"/>
    </location>
</feature>
<feature type="chain" id="PRO_5045372442" description="Lipoprotein" evidence="2">
    <location>
        <begin position="32"/>
        <end position="329"/>
    </location>
</feature>
<keyword evidence="4" id="KW-1185">Reference proteome</keyword>
<gene>
    <name evidence="3" type="ORF">QEZ40_002619</name>
</gene>
<evidence type="ECO:0008006" key="5">
    <source>
        <dbReference type="Google" id="ProtNLM"/>
    </source>
</evidence>
<feature type="region of interest" description="Disordered" evidence="1">
    <location>
        <begin position="157"/>
        <end position="180"/>
    </location>
</feature>
<name>A0ABT7GWM6_9ACTN</name>
<organism evidence="3 4">
    <name type="scientific">Streptomyces katrae</name>
    <dbReference type="NCBI Taxonomy" id="68223"/>
    <lineage>
        <taxon>Bacteria</taxon>
        <taxon>Bacillati</taxon>
        <taxon>Actinomycetota</taxon>
        <taxon>Actinomycetes</taxon>
        <taxon>Kitasatosporales</taxon>
        <taxon>Streptomycetaceae</taxon>
        <taxon>Streptomyces</taxon>
    </lineage>
</organism>
<evidence type="ECO:0000256" key="1">
    <source>
        <dbReference type="SAM" id="MobiDB-lite"/>
    </source>
</evidence>
<comment type="caution">
    <text evidence="3">The sequence shown here is derived from an EMBL/GenBank/DDBJ whole genome shotgun (WGS) entry which is preliminary data.</text>
</comment>
<dbReference type="PROSITE" id="PS51257">
    <property type="entry name" value="PROKAR_LIPOPROTEIN"/>
    <property type="match status" value="1"/>
</dbReference>
<sequence length="329" mass="35276">MPRSRRRPRASALTVLTVLFPLALTAAGCSAAPSDGVRAEPVPTPTAGTVVGLRLPIGAYLPTDTERALSEYLRGLLVRDCVRRHGASFMDPAVTGGAAPPAAYDPLNMARRYGVGDMETARRYGYRVDPAHRAARVDGPSGAAAPARTAEERGLLTGVADRRPGQPSASGERPRFGGRPVPDGGCYGEADRALLNDGSRAGAFGGTVNVIERQGYERSRRDPRVREAFTRWSACMKAKGHHYADPLGAAGDTARWRPDATQEAGPDERATAVADMECKRDVNLLGVWFAVESEYENTAMAGRAAELETVRRQLEAERGRLRELAAGRP</sequence>
<evidence type="ECO:0000256" key="2">
    <source>
        <dbReference type="SAM" id="SignalP"/>
    </source>
</evidence>
<dbReference type="EMBL" id="JASITI010000021">
    <property type="protein sequence ID" value="MDK9497676.1"/>
    <property type="molecule type" value="Genomic_DNA"/>
</dbReference>
<evidence type="ECO:0000313" key="4">
    <source>
        <dbReference type="Proteomes" id="UP001223390"/>
    </source>
</evidence>
<keyword evidence="2" id="KW-0732">Signal</keyword>
<dbReference type="Proteomes" id="UP001223390">
    <property type="component" value="Unassembled WGS sequence"/>
</dbReference>
<dbReference type="RefSeq" id="WP_125812900.1">
    <property type="nucleotide sequence ID" value="NZ_JASITI010000021.1"/>
</dbReference>
<accession>A0ABT7GWM6</accession>